<keyword evidence="3" id="KW-1185">Reference proteome</keyword>
<proteinExistence type="predicted"/>
<comment type="caution">
    <text evidence="2">The sequence shown here is derived from an EMBL/GenBank/DDBJ whole genome shotgun (WGS) entry which is preliminary data.</text>
</comment>
<evidence type="ECO:0000256" key="1">
    <source>
        <dbReference type="SAM" id="MobiDB-lite"/>
    </source>
</evidence>
<accession>A0ABS5TD75</accession>
<dbReference type="Proteomes" id="UP001197247">
    <property type="component" value="Unassembled WGS sequence"/>
</dbReference>
<sequence length="309" mass="32093">MASRKRRNPNRTATRPTATAQVLHTTPLAGLQPVVLGEWDDADGQLSAQEAADGIAVFGDALLEDLRGLRHRLDAELLVGSVFGAIEESSPPEVDDAARLTVAVTAMLHLIEACTQVPAPVTLGFLMLAAEQGPALSRQAARAAADRMLAAGVQPPVWAQAAPPELVRAWQVSDGSGTRSALGMVFSAGHRDHALTVTVAPDAGAADVALSEGREARELHDELISELQAEPAARIIDLDAAGLLTELRPVLAAEPALADAELTSEAVPNLYLVHARARQLAAVLGEPDVQLHADAVLQETGAAGPAAAV</sequence>
<feature type="compositionally biased region" description="Low complexity" evidence="1">
    <location>
        <begin position="10"/>
        <end position="20"/>
    </location>
</feature>
<protein>
    <submittedName>
        <fullName evidence="2">Uncharacterized protein</fullName>
    </submittedName>
</protein>
<name>A0ABS5TD75_9ACTN</name>
<evidence type="ECO:0000313" key="3">
    <source>
        <dbReference type="Proteomes" id="UP001197247"/>
    </source>
</evidence>
<organism evidence="2 3">
    <name type="scientific">Kineosporia corallincola</name>
    <dbReference type="NCBI Taxonomy" id="2835133"/>
    <lineage>
        <taxon>Bacteria</taxon>
        <taxon>Bacillati</taxon>
        <taxon>Actinomycetota</taxon>
        <taxon>Actinomycetes</taxon>
        <taxon>Kineosporiales</taxon>
        <taxon>Kineosporiaceae</taxon>
        <taxon>Kineosporia</taxon>
    </lineage>
</organism>
<evidence type="ECO:0000313" key="2">
    <source>
        <dbReference type="EMBL" id="MBT0769039.1"/>
    </source>
</evidence>
<feature type="region of interest" description="Disordered" evidence="1">
    <location>
        <begin position="1"/>
        <end position="20"/>
    </location>
</feature>
<dbReference type="RefSeq" id="WP_214155329.1">
    <property type="nucleotide sequence ID" value="NZ_JAHBAY010000003.1"/>
</dbReference>
<dbReference type="EMBL" id="JAHBAY010000003">
    <property type="protein sequence ID" value="MBT0769039.1"/>
    <property type="molecule type" value="Genomic_DNA"/>
</dbReference>
<reference evidence="2 3" key="1">
    <citation type="submission" date="2021-05" db="EMBL/GenBank/DDBJ databases">
        <title>Kineosporia and Streptomyces sp. nov. two new marine actinobacteria isolated from Coral.</title>
        <authorList>
            <person name="Buangrab K."/>
            <person name="Sutthacheep M."/>
            <person name="Yeemin T."/>
            <person name="Harunari E."/>
            <person name="Igarashi Y."/>
            <person name="Kanchanasin P."/>
            <person name="Tanasupawat S."/>
            <person name="Phongsopitanun W."/>
        </authorList>
    </citation>
    <scope>NUCLEOTIDE SEQUENCE [LARGE SCALE GENOMIC DNA]</scope>
    <source>
        <strain evidence="2 3">J2-2</strain>
    </source>
</reference>
<gene>
    <name evidence="2" type="ORF">KIH74_08880</name>
</gene>